<evidence type="ECO:0000313" key="1">
    <source>
        <dbReference type="EMBL" id="RNA03818.1"/>
    </source>
</evidence>
<keyword evidence="2" id="KW-1185">Reference proteome</keyword>
<gene>
    <name evidence="1" type="ORF">BpHYR1_021733</name>
</gene>
<sequence>MTEYNIFFFQIILGKTRGSSEWQQPFFKPSCLQCNSKTLMIIMCFKLTRGKILKREIKNGI</sequence>
<organism evidence="1 2">
    <name type="scientific">Brachionus plicatilis</name>
    <name type="common">Marine rotifer</name>
    <name type="synonym">Brachionus muelleri</name>
    <dbReference type="NCBI Taxonomy" id="10195"/>
    <lineage>
        <taxon>Eukaryota</taxon>
        <taxon>Metazoa</taxon>
        <taxon>Spiralia</taxon>
        <taxon>Gnathifera</taxon>
        <taxon>Rotifera</taxon>
        <taxon>Eurotatoria</taxon>
        <taxon>Monogononta</taxon>
        <taxon>Pseudotrocha</taxon>
        <taxon>Ploima</taxon>
        <taxon>Brachionidae</taxon>
        <taxon>Brachionus</taxon>
    </lineage>
</organism>
<reference evidence="1 2" key="1">
    <citation type="journal article" date="2018" name="Sci. Rep.">
        <title>Genomic signatures of local adaptation to the degree of environmental predictability in rotifers.</title>
        <authorList>
            <person name="Franch-Gras L."/>
            <person name="Hahn C."/>
            <person name="Garcia-Roger E.M."/>
            <person name="Carmona M.J."/>
            <person name="Serra M."/>
            <person name="Gomez A."/>
        </authorList>
    </citation>
    <scope>NUCLEOTIDE SEQUENCE [LARGE SCALE GENOMIC DNA]</scope>
    <source>
        <strain evidence="1">HYR1</strain>
    </source>
</reference>
<accession>A0A3M7PYT4</accession>
<evidence type="ECO:0000313" key="2">
    <source>
        <dbReference type="Proteomes" id="UP000276133"/>
    </source>
</evidence>
<name>A0A3M7PYT4_BRAPC</name>
<comment type="caution">
    <text evidence="1">The sequence shown here is derived from an EMBL/GenBank/DDBJ whole genome shotgun (WGS) entry which is preliminary data.</text>
</comment>
<dbReference type="AlphaFoldDB" id="A0A3M7PYT4"/>
<proteinExistence type="predicted"/>
<protein>
    <submittedName>
        <fullName evidence="1">Uncharacterized protein</fullName>
    </submittedName>
</protein>
<dbReference type="EMBL" id="REGN01008340">
    <property type="protein sequence ID" value="RNA03818.1"/>
    <property type="molecule type" value="Genomic_DNA"/>
</dbReference>
<dbReference type="Proteomes" id="UP000276133">
    <property type="component" value="Unassembled WGS sequence"/>
</dbReference>